<evidence type="ECO:0000313" key="9">
    <source>
        <dbReference type="Proteomes" id="UP000019146"/>
    </source>
</evidence>
<keyword evidence="4 7" id="KW-0812">Transmembrane</keyword>
<comment type="subcellular location">
    <subcellularLocation>
        <location evidence="1">Cell membrane</location>
        <topology evidence="1">Multi-pass membrane protein</topology>
    </subcellularLocation>
</comment>
<dbReference type="Proteomes" id="UP000019146">
    <property type="component" value="Plasmid unnamed"/>
</dbReference>
<dbReference type="GO" id="GO:0022857">
    <property type="term" value="F:transmembrane transporter activity"/>
    <property type="evidence" value="ECO:0007669"/>
    <property type="project" value="InterPro"/>
</dbReference>
<feature type="transmembrane region" description="Helical" evidence="7">
    <location>
        <begin position="197"/>
        <end position="219"/>
    </location>
</feature>
<evidence type="ECO:0000256" key="6">
    <source>
        <dbReference type="ARBA" id="ARBA00023136"/>
    </source>
</evidence>
<accession>A0A0P0RPE9</accession>
<proteinExistence type="predicted"/>
<evidence type="ECO:0000256" key="3">
    <source>
        <dbReference type="ARBA" id="ARBA00022475"/>
    </source>
</evidence>
<keyword evidence="6 7" id="KW-0472">Membrane</keyword>
<evidence type="ECO:0000256" key="1">
    <source>
        <dbReference type="ARBA" id="ARBA00004651"/>
    </source>
</evidence>
<keyword evidence="3" id="KW-1003">Cell membrane</keyword>
<evidence type="ECO:0000256" key="4">
    <source>
        <dbReference type="ARBA" id="ARBA00022692"/>
    </source>
</evidence>
<organism evidence="8 9">
    <name type="scientific">Paraburkholderia caribensis MBA4</name>
    <dbReference type="NCBI Taxonomy" id="1323664"/>
    <lineage>
        <taxon>Bacteria</taxon>
        <taxon>Pseudomonadati</taxon>
        <taxon>Pseudomonadota</taxon>
        <taxon>Betaproteobacteria</taxon>
        <taxon>Burkholderiales</taxon>
        <taxon>Burkholderiaceae</taxon>
        <taxon>Paraburkholderia</taxon>
    </lineage>
</organism>
<evidence type="ECO:0000256" key="7">
    <source>
        <dbReference type="SAM" id="Phobius"/>
    </source>
</evidence>
<geneLocation type="plasmid" evidence="9"/>
<feature type="transmembrane region" description="Helical" evidence="7">
    <location>
        <begin position="145"/>
        <end position="164"/>
    </location>
</feature>
<dbReference type="GO" id="GO:0005886">
    <property type="term" value="C:plasma membrane"/>
    <property type="evidence" value="ECO:0007669"/>
    <property type="project" value="UniProtKB-SubCell"/>
</dbReference>
<feature type="transmembrane region" description="Helical" evidence="7">
    <location>
        <begin position="441"/>
        <end position="461"/>
    </location>
</feature>
<dbReference type="InterPro" id="IPR006726">
    <property type="entry name" value="PHBA_efflux_AaeB/fusaric-R"/>
</dbReference>
<feature type="transmembrane region" description="Helical" evidence="7">
    <location>
        <begin position="543"/>
        <end position="563"/>
    </location>
</feature>
<keyword evidence="2" id="KW-0813">Transport</keyword>
<protein>
    <submittedName>
        <fullName evidence="8">Membrane protein</fullName>
    </submittedName>
</protein>
<dbReference type="EMBL" id="CP012748">
    <property type="protein sequence ID" value="ALL70618.1"/>
    <property type="molecule type" value="Genomic_DNA"/>
</dbReference>
<feature type="transmembrane region" description="Helical" evidence="7">
    <location>
        <begin position="519"/>
        <end position="536"/>
    </location>
</feature>
<evidence type="ECO:0000256" key="5">
    <source>
        <dbReference type="ARBA" id="ARBA00022989"/>
    </source>
</evidence>
<sequence>MRFGNRRDPVSRKIKAFTVRVLRAFFAGSADTVSTRQDTDIPMNFDAGAAAWPRWRDELRQYWSDDYPRFRHVAKVAIAATLAMGLCMRLELRGPGTAMVSCIVVMMFQQSGMVIARGFYRGLGMVGGSLAGLVLVSLFSQASWLFLLALAAWIGLCVFGSSYFRNFQSYGFLLTGYATAITSLPTLSNPYGVFDNIVYTISEVVIGVTCASLVSALILPRRVAPDLYAASRNNLDHLFAAIHMLPGATLPQDGFGTMLDLLRERANVQSLRVGAVFEDPSIRLQNHAFIKLDASFVDTLASAHALRQVIARASVEAGSRTMRAAHELTGSLLAIVPAGIAPDASPEWQLDALSAPLAGFERSLQGRVDAALQELEGVPACERVFIDMTGAALHGFVGNLRELCRGFVEARRADQRPWPQSVLRLITHIDSTRATSNRAAAILNGMRAAAAVLSVGAMWLASGWGGGSSALVSVAIVSTLFTLAPDPVGASWQMFCGCVAGAITGFFIAFFVFPLFDSFPLLAACMAFPIVVSSYLNTFPKTATLGLGFGVFFCYTVNIANPVTYHPAEFLDTAFGLSLGIAAAAVAFSTIVPLAGDWISRQYLKQIRSLVTKSARDDDLEDLSHRFESGMRGFIMRIASAPAGERVDQTRLVASAFAALEVGRAMIVIRQDTARVAGHLPNDWLTLEHTWLDAMAELFSAVTPAARDRAMNATQAARRALSLDDLDDLGHIAADAQIAKRMRRLMYFTELMLKDDTLPLWQTSAAAVVGASA</sequence>
<feature type="transmembrane region" description="Helical" evidence="7">
    <location>
        <begin position="123"/>
        <end position="139"/>
    </location>
</feature>
<feature type="transmembrane region" description="Helical" evidence="7">
    <location>
        <begin position="171"/>
        <end position="191"/>
    </location>
</feature>
<feature type="transmembrane region" description="Helical" evidence="7">
    <location>
        <begin position="575"/>
        <end position="599"/>
    </location>
</feature>
<dbReference type="PANTHER" id="PTHR30509:SF9">
    <property type="entry name" value="MULTIDRUG RESISTANCE PROTEIN MDTO"/>
    <property type="match status" value="1"/>
</dbReference>
<reference evidence="8 9" key="1">
    <citation type="journal article" date="2014" name="Genome Announc.">
        <title>Draft Genome Sequence of the Haloacid-Degrading Burkholderia caribensis Strain MBA4.</title>
        <authorList>
            <person name="Pan Y."/>
            <person name="Kong K.F."/>
            <person name="Tsang J.S."/>
        </authorList>
    </citation>
    <scope>NUCLEOTIDE SEQUENCE [LARGE SCALE GENOMIC DNA]</scope>
    <source>
        <strain evidence="8 9">MBA4</strain>
        <plasmid evidence="9">Plasmid</plasmid>
    </source>
</reference>
<feature type="transmembrane region" description="Helical" evidence="7">
    <location>
        <begin position="492"/>
        <end position="513"/>
    </location>
</feature>
<feature type="transmembrane region" description="Helical" evidence="7">
    <location>
        <begin position="467"/>
        <end position="485"/>
    </location>
</feature>
<gene>
    <name evidence="8" type="ORF">K788_0008275</name>
</gene>
<keyword evidence="8" id="KW-0614">Plasmid</keyword>
<dbReference type="AlphaFoldDB" id="A0A0P0RPE9"/>
<evidence type="ECO:0000256" key="2">
    <source>
        <dbReference type="ARBA" id="ARBA00022448"/>
    </source>
</evidence>
<dbReference type="Pfam" id="PF04632">
    <property type="entry name" value="FUSC"/>
    <property type="match status" value="1"/>
</dbReference>
<keyword evidence="5 7" id="KW-1133">Transmembrane helix</keyword>
<name>A0A0P0RPE9_9BURK</name>
<dbReference type="KEGG" id="bcai:K788_0008275"/>
<evidence type="ECO:0000313" key="8">
    <source>
        <dbReference type="EMBL" id="ALL70618.1"/>
    </source>
</evidence>
<dbReference type="PANTHER" id="PTHR30509">
    <property type="entry name" value="P-HYDROXYBENZOIC ACID EFFLUX PUMP SUBUNIT-RELATED"/>
    <property type="match status" value="1"/>
</dbReference>